<evidence type="ECO:0000313" key="2">
    <source>
        <dbReference type="Proteomes" id="UP001246858"/>
    </source>
</evidence>
<sequence length="393" mass="43746">MISPVSATYIYPVSAPPIKNGVLTFDEQGAINGVFTAEEARENQLKNVRHYEGLLAPGFVNTHCHLELSHLKDQIPQHTGLPEFVQLVIKLRNFNEQEREEAMAKADAVMYAQGIVAVGDISNQPVTKHIKQHSELYYHTFLEIMGFRPEQADAIMERAKQLKAEFELLPVSLVPHAPYSVSAALFKVLAQYAAEAGGPISIHNQETKDENAFFEDKKGGFLGLFEFLGQDIGFYQPSGKTSLQTYLPLLPPELKTLLVHNTYTSAADAAFAVSIHPNLYWCLCPRANLYIENRLPDVDMMRKAGLRITIGTDSLASNTSLDLLSELNVLQEHFSIPTEELLKWATFNGAEFLGITEQFGSFEPGKQPGVNLLSFEEKDGTVILGNKLQRLLK</sequence>
<reference evidence="1" key="1">
    <citation type="submission" date="2023-07" db="EMBL/GenBank/DDBJ databases">
        <title>Sorghum-associated microbial communities from plants grown in Nebraska, USA.</title>
        <authorList>
            <person name="Schachtman D."/>
        </authorList>
    </citation>
    <scope>NUCLEOTIDE SEQUENCE</scope>
    <source>
        <strain evidence="1">2697</strain>
    </source>
</reference>
<protein>
    <submittedName>
        <fullName evidence="1">Cytosine/adenosine deaminase-related metal-dependent hydrolase</fullName>
    </submittedName>
</protein>
<gene>
    <name evidence="1" type="ORF">J2X78_004777</name>
</gene>
<proteinExistence type="predicted"/>
<keyword evidence="1" id="KW-0378">Hydrolase</keyword>
<dbReference type="EMBL" id="JAVDTF010000006">
    <property type="protein sequence ID" value="MDR6786184.1"/>
    <property type="molecule type" value="Genomic_DNA"/>
</dbReference>
<evidence type="ECO:0000313" key="1">
    <source>
        <dbReference type="EMBL" id="MDR6786184.1"/>
    </source>
</evidence>
<dbReference type="Proteomes" id="UP001246858">
    <property type="component" value="Unassembled WGS sequence"/>
</dbReference>
<keyword evidence="2" id="KW-1185">Reference proteome</keyword>
<comment type="caution">
    <text evidence="1">The sequence shown here is derived from an EMBL/GenBank/DDBJ whole genome shotgun (WGS) entry which is preliminary data.</text>
</comment>
<organism evidence="1 2">
    <name type="scientific">Pedobacter africanus</name>
    <dbReference type="NCBI Taxonomy" id="151894"/>
    <lineage>
        <taxon>Bacteria</taxon>
        <taxon>Pseudomonadati</taxon>
        <taxon>Bacteroidota</taxon>
        <taxon>Sphingobacteriia</taxon>
        <taxon>Sphingobacteriales</taxon>
        <taxon>Sphingobacteriaceae</taxon>
        <taxon>Pedobacter</taxon>
    </lineage>
</organism>
<name>A0ACC6L3W1_9SPHI</name>
<accession>A0ACC6L3W1</accession>